<dbReference type="Gene3D" id="3.40.1090.10">
    <property type="entry name" value="Cytosolic phospholipase A2 catalytic domain"/>
    <property type="match status" value="1"/>
</dbReference>
<feature type="domain" description="PNPLA" evidence="4">
    <location>
        <begin position="11"/>
        <end position="212"/>
    </location>
</feature>
<organism evidence="5">
    <name type="scientific">uncultured Cytophagales bacterium</name>
    <dbReference type="NCBI Taxonomy" id="158755"/>
    <lineage>
        <taxon>Bacteria</taxon>
        <taxon>Pseudomonadati</taxon>
        <taxon>Bacteroidota</taxon>
        <taxon>Sphingobacteriia</taxon>
        <taxon>Sphingobacteriales</taxon>
        <taxon>environmental samples</taxon>
    </lineage>
</organism>
<dbReference type="GO" id="GO:0006629">
    <property type="term" value="P:lipid metabolic process"/>
    <property type="evidence" value="ECO:0007669"/>
    <property type="project" value="UniProtKB-KW"/>
</dbReference>
<dbReference type="PANTHER" id="PTHR32176">
    <property type="entry name" value="XYLOSE ISOMERASE"/>
    <property type="match status" value="1"/>
</dbReference>
<evidence type="ECO:0000256" key="1">
    <source>
        <dbReference type="ARBA" id="ARBA00010240"/>
    </source>
</evidence>
<comment type="similarity">
    <text evidence="1">Belongs to the patatin family.</text>
</comment>
<dbReference type="InterPro" id="IPR016035">
    <property type="entry name" value="Acyl_Trfase/lysoPLipase"/>
</dbReference>
<dbReference type="SUPFAM" id="SSF52151">
    <property type="entry name" value="FabD/lysophospholipase-like"/>
    <property type="match status" value="1"/>
</dbReference>
<dbReference type="PROSITE" id="PS51635">
    <property type="entry name" value="PNPLA"/>
    <property type="match status" value="1"/>
</dbReference>
<accession>A0A6J4K3Q2</accession>
<dbReference type="GO" id="GO:0004620">
    <property type="term" value="F:phospholipase activity"/>
    <property type="evidence" value="ECO:0007669"/>
    <property type="project" value="TreeGrafter"/>
</dbReference>
<comment type="caution">
    <text evidence="3">Lacks conserved residue(s) required for the propagation of feature annotation.</text>
</comment>
<reference evidence="5" key="1">
    <citation type="submission" date="2020-02" db="EMBL/GenBank/DDBJ databases">
        <authorList>
            <person name="Meier V. D."/>
        </authorList>
    </citation>
    <scope>NUCLEOTIDE SEQUENCE</scope>
    <source>
        <strain evidence="5">AVDCRST_MAG56</strain>
    </source>
</reference>
<evidence type="ECO:0000313" key="5">
    <source>
        <dbReference type="EMBL" id="CAA9294109.1"/>
    </source>
</evidence>
<feature type="short sequence motif" description="DGA/G" evidence="3">
    <location>
        <begin position="199"/>
        <end position="201"/>
    </location>
</feature>
<dbReference type="EMBL" id="CADCTQ010000405">
    <property type="protein sequence ID" value="CAA9294109.1"/>
    <property type="molecule type" value="Genomic_DNA"/>
</dbReference>
<protein>
    <submittedName>
        <fullName evidence="5">Patatin family protein</fullName>
    </submittedName>
</protein>
<proteinExistence type="inferred from homology"/>
<evidence type="ECO:0000256" key="2">
    <source>
        <dbReference type="ARBA" id="ARBA00023098"/>
    </source>
</evidence>
<keyword evidence="2" id="KW-0443">Lipid metabolism</keyword>
<dbReference type="PANTHER" id="PTHR32176:SF92">
    <property type="entry name" value="XYLOSE ISOMERASE"/>
    <property type="match status" value="1"/>
</dbReference>
<evidence type="ECO:0000256" key="3">
    <source>
        <dbReference type="PROSITE-ProRule" id="PRU01161"/>
    </source>
</evidence>
<gene>
    <name evidence="5" type="ORF">AVDCRST_MAG56-5807</name>
</gene>
<evidence type="ECO:0000259" key="4">
    <source>
        <dbReference type="PROSITE" id="PS51635"/>
    </source>
</evidence>
<dbReference type="AlphaFoldDB" id="A0A6J4K3Q2"/>
<dbReference type="GO" id="GO:0047372">
    <property type="term" value="F:monoacylglycerol lipase activity"/>
    <property type="evidence" value="ECO:0007669"/>
    <property type="project" value="TreeGrafter"/>
</dbReference>
<dbReference type="InterPro" id="IPR002641">
    <property type="entry name" value="PNPLA_dom"/>
</dbReference>
<sequence>MTPATKIRRILSIDGGGIRAIIPGQILTVLEEKLRERSGRPESRLVDYFDLIAGTGSGGILAGAYLSPVKRGNSSPRFTAQQVVDLLTKFGGRIFNESLDHKILTFGGLLDEKYDARDLEGLLQEYFGDIQLSHVLKPCLIPAYEITRRQAHFFTRHNSDKPAGDFLLSDILRATSAAPSYFECKQMQSLSGVSYAFVDGGVFANNPAMCAYVEACKLNAATTPGAFQSPRHYCILSLGTGAPTHPYEFADAKDWGLASWPRPLYDMTISGSSEITDHQLAAMFNVTGTRDQYLRFNPRLPATVKPEFDDASPENIQALKELGQFVAEEADAQLEAFVAMLLAEPPK</sequence>
<name>A0A6J4K3Q2_9SPHI</name>
<dbReference type="Pfam" id="PF01734">
    <property type="entry name" value="Patatin"/>
    <property type="match status" value="1"/>
</dbReference>